<name>T1CWH1_9HELI</name>
<evidence type="ECO:0000313" key="2">
    <source>
        <dbReference type="Proteomes" id="UP000018143"/>
    </source>
</evidence>
<evidence type="ECO:0000313" key="1">
    <source>
        <dbReference type="EMBL" id="GAD18205.1"/>
    </source>
</evidence>
<dbReference type="AlphaFoldDB" id="T1CWH1"/>
<keyword evidence="2" id="KW-1185">Reference proteome</keyword>
<gene>
    <name evidence="1" type="ORF">HFN_1803</name>
</gene>
<dbReference type="EMBL" id="BASD01000004">
    <property type="protein sequence ID" value="GAD18205.1"/>
    <property type="molecule type" value="Genomic_DNA"/>
</dbReference>
<organism evidence="1 2">
    <name type="scientific">Helicobacter fennelliae MRY12-0050</name>
    <dbReference type="NCBI Taxonomy" id="1325130"/>
    <lineage>
        <taxon>Bacteria</taxon>
        <taxon>Pseudomonadati</taxon>
        <taxon>Campylobacterota</taxon>
        <taxon>Epsilonproteobacteria</taxon>
        <taxon>Campylobacterales</taxon>
        <taxon>Helicobacteraceae</taxon>
        <taxon>Helicobacter</taxon>
    </lineage>
</organism>
<proteinExistence type="predicted"/>
<reference evidence="1 2" key="1">
    <citation type="journal article" date="2013" name="Genome Announc.">
        <title>Draft Genome Sequence of Helicobacter fennelliae Strain MRY12-0050, Isolated from a Bacteremia Patient.</title>
        <authorList>
            <person name="Rimbara E."/>
            <person name="Matsui M."/>
            <person name="Mori S."/>
            <person name="Suzuki S."/>
            <person name="Suzuki M."/>
            <person name="Kim H."/>
            <person name="Sekizuka T."/>
            <person name="Kuroda M."/>
            <person name="Shibayama K."/>
        </authorList>
    </citation>
    <scope>NUCLEOTIDE SEQUENCE [LARGE SCALE GENOMIC DNA]</scope>
    <source>
        <strain evidence="1 2">MRY12-0050</strain>
    </source>
</reference>
<comment type="caution">
    <text evidence="1">The sequence shown here is derived from an EMBL/GenBank/DDBJ whole genome shotgun (WGS) entry which is preliminary data.</text>
</comment>
<accession>T1CWH1</accession>
<protein>
    <submittedName>
        <fullName evidence="1">Uncharacterized protein</fullName>
    </submittedName>
</protein>
<dbReference type="Proteomes" id="UP000018143">
    <property type="component" value="Unassembled WGS sequence"/>
</dbReference>
<sequence length="38" mass="4627">MQTLFFLDSSVVHTHSLRHDNKDRFYADTKERVKNSRF</sequence>